<evidence type="ECO:0000256" key="7">
    <source>
        <dbReference type="ARBA" id="ARBA00022982"/>
    </source>
</evidence>
<dbReference type="EMBL" id="MU001636">
    <property type="protein sequence ID" value="KAF2482274.1"/>
    <property type="molecule type" value="Genomic_DNA"/>
</dbReference>
<dbReference type="SFLD" id="SFLDG01168">
    <property type="entry name" value="Ferric_reductase_subgroup_(FRE"/>
    <property type="match status" value="1"/>
</dbReference>
<dbReference type="SUPFAM" id="SSF63380">
    <property type="entry name" value="Riboflavin synthase domain-like"/>
    <property type="match status" value="1"/>
</dbReference>
<dbReference type="OrthoDB" id="17725at2759"/>
<gene>
    <name evidence="16" type="ORF">BDY17DRAFT_298248</name>
</gene>
<evidence type="ECO:0000256" key="12">
    <source>
        <dbReference type="ARBA" id="ARBA00048483"/>
    </source>
</evidence>
<evidence type="ECO:0000256" key="5">
    <source>
        <dbReference type="ARBA" id="ARBA00022475"/>
    </source>
</evidence>
<dbReference type="RefSeq" id="XP_033588844.1">
    <property type="nucleotide sequence ID" value="XM_033733715.1"/>
</dbReference>
<dbReference type="AlphaFoldDB" id="A0A6A6PRJ8"/>
<dbReference type="GO" id="GO:0052851">
    <property type="term" value="F:ferric-chelate reductase (NADPH) activity"/>
    <property type="evidence" value="ECO:0007669"/>
    <property type="project" value="UniProtKB-EC"/>
</dbReference>
<keyword evidence="9" id="KW-0560">Oxidoreductase</keyword>
<evidence type="ECO:0000256" key="14">
    <source>
        <dbReference type="SAM" id="Phobius"/>
    </source>
</evidence>
<keyword evidence="8 14" id="KW-1133">Transmembrane helix</keyword>
<keyword evidence="6 14" id="KW-0812">Transmembrane</keyword>
<evidence type="ECO:0000256" key="2">
    <source>
        <dbReference type="ARBA" id="ARBA00006278"/>
    </source>
</evidence>
<dbReference type="InterPro" id="IPR017938">
    <property type="entry name" value="Riboflavin_synthase-like_b-brl"/>
</dbReference>
<name>A0A6A6PRJ8_9PEZI</name>
<comment type="catalytic activity">
    <reaction evidence="12">
        <text>2 a Fe(II)-siderophore + NADP(+) + H(+) = 2 a Fe(III)-siderophore + NADPH</text>
        <dbReference type="Rhea" id="RHEA:28795"/>
        <dbReference type="Rhea" id="RHEA-COMP:11342"/>
        <dbReference type="Rhea" id="RHEA-COMP:11344"/>
        <dbReference type="ChEBI" id="CHEBI:15378"/>
        <dbReference type="ChEBI" id="CHEBI:29033"/>
        <dbReference type="ChEBI" id="CHEBI:29034"/>
        <dbReference type="ChEBI" id="CHEBI:57783"/>
        <dbReference type="ChEBI" id="CHEBI:58349"/>
        <dbReference type="EC" id="1.16.1.9"/>
    </reaction>
</comment>
<dbReference type="GO" id="GO:0006879">
    <property type="term" value="P:intracellular iron ion homeostasis"/>
    <property type="evidence" value="ECO:0007669"/>
    <property type="project" value="TreeGrafter"/>
</dbReference>
<sequence length="643" mass="72569">MHMHAEVAAWLSYPLQLHSSRAFDCDGFTPEQCEYYQEKWHFWYQADHVFALPTVAFFMCSIGIFIIGHFLTQLSVLRKKRDSSSLWRKTIAATRYLAYRGFHIERLRWNSAPIGLLLLAAIGVVYFFCMDLVPQPYYWPSLSYGHSPPLATRSGWLALACMPFVFATSTKTNWITLLTGVPHEKLQFFHRWIAYAFFILSLLHTFPFIVYSIRFHIMVEQFTQGALVFYWTGIVAIICQAWLTFASHSSIRKLLGYEFFKASHLLVVVVFIVTLFWHCGATLTSWDYFIATAAVYVPCFVFAWVRTIFEHGTNQKARIYVEDNGLTRIEVPAKFDWALGQHCFLRFTSFGIHAFSSHPFTICSLPEFDGQSTATFYIRHQRGFTARLYNYALSRPGVSVPVLVDGPYGGLDMSKFDGSDRLVVIAGGSGAGWSLSFIEEFARRSLPWMQRDAPLETISSEESKPALEKGTNDSSLARSQSMRVILATRDTSTRVWYHNAINELLRKYSLDTSAIEIDVQVYLTGEAERHSDTHNPSTSPDDSTASSSLEELNIEMDNKDAKGGSSPDKAAGEEYRGRPDLPLIIQEETGKSCGNGDSIGVFVCGPGTMQHDVRNAVARANLGILKGSSSGEVYLHTESFDWA</sequence>
<keyword evidence="17" id="KW-1185">Reference proteome</keyword>
<evidence type="ECO:0000256" key="4">
    <source>
        <dbReference type="ARBA" id="ARBA00022448"/>
    </source>
</evidence>
<dbReference type="SFLD" id="SFLDS00052">
    <property type="entry name" value="Ferric_Reductase_Domain"/>
    <property type="match status" value="1"/>
</dbReference>
<evidence type="ECO:0000313" key="17">
    <source>
        <dbReference type="Proteomes" id="UP000799767"/>
    </source>
</evidence>
<dbReference type="GO" id="GO:0015677">
    <property type="term" value="P:copper ion import"/>
    <property type="evidence" value="ECO:0007669"/>
    <property type="project" value="TreeGrafter"/>
</dbReference>
<dbReference type="GeneID" id="54474717"/>
<feature type="transmembrane region" description="Helical" evidence="14">
    <location>
        <begin position="192"/>
        <end position="213"/>
    </location>
</feature>
<dbReference type="CDD" id="cd06186">
    <property type="entry name" value="NOX_Duox_like_FAD_NADP"/>
    <property type="match status" value="1"/>
</dbReference>
<evidence type="ECO:0000256" key="10">
    <source>
        <dbReference type="ARBA" id="ARBA00023065"/>
    </source>
</evidence>
<feature type="transmembrane region" description="Helical" evidence="14">
    <location>
        <begin position="154"/>
        <end position="180"/>
    </location>
</feature>
<dbReference type="GO" id="GO:0005886">
    <property type="term" value="C:plasma membrane"/>
    <property type="evidence" value="ECO:0007669"/>
    <property type="project" value="UniProtKB-SubCell"/>
</dbReference>
<evidence type="ECO:0000259" key="15">
    <source>
        <dbReference type="PROSITE" id="PS51384"/>
    </source>
</evidence>
<keyword evidence="10" id="KW-0406">Ion transport</keyword>
<feature type="region of interest" description="Disordered" evidence="13">
    <location>
        <begin position="527"/>
        <end position="580"/>
    </location>
</feature>
<keyword evidence="4" id="KW-0813">Transport</keyword>
<dbReference type="InterPro" id="IPR013121">
    <property type="entry name" value="Fe_red_NAD-bd_6"/>
</dbReference>
<dbReference type="InterPro" id="IPR013112">
    <property type="entry name" value="FAD-bd_8"/>
</dbReference>
<keyword evidence="7" id="KW-0249">Electron transport</keyword>
<feature type="compositionally biased region" description="Low complexity" evidence="13">
    <location>
        <begin position="536"/>
        <end position="548"/>
    </location>
</feature>
<evidence type="ECO:0000256" key="13">
    <source>
        <dbReference type="SAM" id="MobiDB-lite"/>
    </source>
</evidence>
<dbReference type="EC" id="1.16.1.9" evidence="3"/>
<dbReference type="InterPro" id="IPR039261">
    <property type="entry name" value="FNR_nucleotide-bd"/>
</dbReference>
<feature type="transmembrane region" description="Helical" evidence="14">
    <location>
        <begin position="225"/>
        <end position="245"/>
    </location>
</feature>
<feature type="compositionally biased region" description="Basic and acidic residues" evidence="13">
    <location>
        <begin position="570"/>
        <end position="579"/>
    </location>
</feature>
<evidence type="ECO:0000313" key="16">
    <source>
        <dbReference type="EMBL" id="KAF2482274.1"/>
    </source>
</evidence>
<dbReference type="PROSITE" id="PS51384">
    <property type="entry name" value="FAD_FR"/>
    <property type="match status" value="1"/>
</dbReference>
<protein>
    <recommendedName>
        <fullName evidence="3">ferric-chelate reductase (NADPH)</fullName>
        <ecNumber evidence="3">1.16.1.9</ecNumber>
    </recommendedName>
</protein>
<comment type="similarity">
    <text evidence="2">Belongs to the ferric reductase (FRE) family.</text>
</comment>
<feature type="transmembrane region" description="Helical" evidence="14">
    <location>
        <begin position="265"/>
        <end position="283"/>
    </location>
</feature>
<dbReference type="InterPro" id="IPR013130">
    <property type="entry name" value="Fe3_Rdtase_TM_dom"/>
</dbReference>
<keyword evidence="5" id="KW-1003">Cell membrane</keyword>
<dbReference type="Gene3D" id="3.40.50.80">
    <property type="entry name" value="Nucleotide-binding domain of ferredoxin-NADP reductase (FNR) module"/>
    <property type="match status" value="1"/>
</dbReference>
<accession>A0A6A6PRJ8</accession>
<feature type="transmembrane region" description="Helical" evidence="14">
    <location>
        <begin position="114"/>
        <end position="134"/>
    </location>
</feature>
<feature type="domain" description="FAD-binding FR-type" evidence="15">
    <location>
        <begin position="298"/>
        <end position="414"/>
    </location>
</feature>
<feature type="transmembrane region" description="Helical" evidence="14">
    <location>
        <begin position="50"/>
        <end position="71"/>
    </location>
</feature>
<comment type="subcellular location">
    <subcellularLocation>
        <location evidence="1">Cell membrane</location>
        <topology evidence="1">Multi-pass membrane protein</topology>
    </subcellularLocation>
</comment>
<evidence type="ECO:0000256" key="8">
    <source>
        <dbReference type="ARBA" id="ARBA00022989"/>
    </source>
</evidence>
<evidence type="ECO:0000256" key="6">
    <source>
        <dbReference type="ARBA" id="ARBA00022692"/>
    </source>
</evidence>
<dbReference type="InterPro" id="IPR017927">
    <property type="entry name" value="FAD-bd_FR_type"/>
</dbReference>
<keyword evidence="11 14" id="KW-0472">Membrane</keyword>
<dbReference type="Proteomes" id="UP000799767">
    <property type="component" value="Unassembled WGS sequence"/>
</dbReference>
<evidence type="ECO:0000256" key="9">
    <source>
        <dbReference type="ARBA" id="ARBA00023002"/>
    </source>
</evidence>
<dbReference type="Pfam" id="PF08022">
    <property type="entry name" value="FAD_binding_8"/>
    <property type="match status" value="1"/>
</dbReference>
<evidence type="ECO:0000256" key="3">
    <source>
        <dbReference type="ARBA" id="ARBA00012668"/>
    </source>
</evidence>
<proteinExistence type="inferred from homology"/>
<feature type="transmembrane region" description="Helical" evidence="14">
    <location>
        <begin position="289"/>
        <end position="309"/>
    </location>
</feature>
<dbReference type="SUPFAM" id="SSF52343">
    <property type="entry name" value="Ferredoxin reductase-like, C-terminal NADP-linked domain"/>
    <property type="match status" value="1"/>
</dbReference>
<dbReference type="GO" id="GO:0006826">
    <property type="term" value="P:iron ion transport"/>
    <property type="evidence" value="ECO:0007669"/>
    <property type="project" value="TreeGrafter"/>
</dbReference>
<evidence type="ECO:0000256" key="11">
    <source>
        <dbReference type="ARBA" id="ARBA00023136"/>
    </source>
</evidence>
<dbReference type="Pfam" id="PF01794">
    <property type="entry name" value="Ferric_reduct"/>
    <property type="match status" value="1"/>
</dbReference>
<organism evidence="16 17">
    <name type="scientific">Neohortaea acidophila</name>
    <dbReference type="NCBI Taxonomy" id="245834"/>
    <lineage>
        <taxon>Eukaryota</taxon>
        <taxon>Fungi</taxon>
        <taxon>Dikarya</taxon>
        <taxon>Ascomycota</taxon>
        <taxon>Pezizomycotina</taxon>
        <taxon>Dothideomycetes</taxon>
        <taxon>Dothideomycetidae</taxon>
        <taxon>Mycosphaerellales</taxon>
        <taxon>Teratosphaeriaceae</taxon>
        <taxon>Neohortaea</taxon>
    </lineage>
</organism>
<reference evidence="16" key="1">
    <citation type="journal article" date="2020" name="Stud. Mycol.">
        <title>101 Dothideomycetes genomes: a test case for predicting lifestyles and emergence of pathogens.</title>
        <authorList>
            <person name="Haridas S."/>
            <person name="Albert R."/>
            <person name="Binder M."/>
            <person name="Bloem J."/>
            <person name="Labutti K."/>
            <person name="Salamov A."/>
            <person name="Andreopoulos B."/>
            <person name="Baker S."/>
            <person name="Barry K."/>
            <person name="Bills G."/>
            <person name="Bluhm B."/>
            <person name="Cannon C."/>
            <person name="Castanera R."/>
            <person name="Culley D."/>
            <person name="Daum C."/>
            <person name="Ezra D."/>
            <person name="Gonzalez J."/>
            <person name="Henrissat B."/>
            <person name="Kuo A."/>
            <person name="Liang C."/>
            <person name="Lipzen A."/>
            <person name="Lutzoni F."/>
            <person name="Magnuson J."/>
            <person name="Mondo S."/>
            <person name="Nolan M."/>
            <person name="Ohm R."/>
            <person name="Pangilinan J."/>
            <person name="Park H.-J."/>
            <person name="Ramirez L."/>
            <person name="Alfaro M."/>
            <person name="Sun H."/>
            <person name="Tritt A."/>
            <person name="Yoshinaga Y."/>
            <person name="Zwiers L.-H."/>
            <person name="Turgeon B."/>
            <person name="Goodwin S."/>
            <person name="Spatafora J."/>
            <person name="Crous P."/>
            <person name="Grigoriev I."/>
        </authorList>
    </citation>
    <scope>NUCLEOTIDE SEQUENCE</scope>
    <source>
        <strain evidence="16">CBS 113389</strain>
    </source>
</reference>
<dbReference type="Pfam" id="PF08030">
    <property type="entry name" value="NAD_binding_6"/>
    <property type="match status" value="1"/>
</dbReference>
<evidence type="ECO:0000256" key="1">
    <source>
        <dbReference type="ARBA" id="ARBA00004651"/>
    </source>
</evidence>
<dbReference type="InterPro" id="IPR051410">
    <property type="entry name" value="Ferric/Cupric_Reductase"/>
</dbReference>
<dbReference type="PANTHER" id="PTHR32361">
    <property type="entry name" value="FERRIC/CUPRIC REDUCTASE TRANSMEMBRANE COMPONENT"/>
    <property type="match status" value="1"/>
</dbReference>